<feature type="transmembrane region" description="Helical" evidence="1">
    <location>
        <begin position="276"/>
        <end position="296"/>
    </location>
</feature>
<feature type="transmembrane region" description="Helical" evidence="1">
    <location>
        <begin position="31"/>
        <end position="50"/>
    </location>
</feature>
<protein>
    <submittedName>
        <fullName evidence="2">Membrane-associated protein, putative</fullName>
    </submittedName>
</protein>
<dbReference type="VEuPathDB" id="TriTrypDB:BSAL_39200"/>
<reference evidence="3" key="1">
    <citation type="submission" date="2015-09" db="EMBL/GenBank/DDBJ databases">
        <authorList>
            <consortium name="Pathogen Informatics"/>
        </authorList>
    </citation>
    <scope>NUCLEOTIDE SEQUENCE [LARGE SCALE GENOMIC DNA]</scope>
    <source>
        <strain evidence="3">Lake Konstanz</strain>
    </source>
</reference>
<keyword evidence="1" id="KW-0812">Transmembrane</keyword>
<proteinExistence type="predicted"/>
<organism evidence="2 3">
    <name type="scientific">Bodo saltans</name>
    <name type="common">Flagellated protozoan</name>
    <dbReference type="NCBI Taxonomy" id="75058"/>
    <lineage>
        <taxon>Eukaryota</taxon>
        <taxon>Discoba</taxon>
        <taxon>Euglenozoa</taxon>
        <taxon>Kinetoplastea</taxon>
        <taxon>Metakinetoplastina</taxon>
        <taxon>Eubodonida</taxon>
        <taxon>Bodonidae</taxon>
        <taxon>Bodo</taxon>
    </lineage>
</organism>
<evidence type="ECO:0000313" key="3">
    <source>
        <dbReference type="Proteomes" id="UP000051952"/>
    </source>
</evidence>
<dbReference type="Proteomes" id="UP000051952">
    <property type="component" value="Unassembled WGS sequence"/>
</dbReference>
<evidence type="ECO:0000313" key="2">
    <source>
        <dbReference type="EMBL" id="CUG92754.1"/>
    </source>
</evidence>
<evidence type="ECO:0000256" key="1">
    <source>
        <dbReference type="SAM" id="Phobius"/>
    </source>
</evidence>
<dbReference type="AlphaFoldDB" id="A0A0S4JMN4"/>
<gene>
    <name evidence="2" type="ORF">BSAL_39200</name>
</gene>
<keyword evidence="3" id="KW-1185">Reference proteome</keyword>
<keyword evidence="1" id="KW-1133">Transmembrane helix</keyword>
<keyword evidence="1" id="KW-0472">Membrane</keyword>
<name>A0A0S4JMN4_BODSA</name>
<dbReference type="EMBL" id="CYKH01002080">
    <property type="protein sequence ID" value="CUG92754.1"/>
    <property type="molecule type" value="Genomic_DNA"/>
</dbReference>
<accession>A0A0S4JMN4</accession>
<sequence length="340" mass="36247">MKHSLDAAAISPTRGGTTPYYVMELMMQRHAYAAIFLWVVLFGGLSALLVRSDDLQYDCFSFCDTGVVQSCSGILHTANSTDVSWRSSPSHCLQAPINASAIPFLWSSQGPFSSSAGAAASSLLTLDAIPDMSSTGRRIGRFVLRFDLSEYTTGSVSSGSPMNPKVRCVKVLNVSTDEHSGAVTTTVLPTPLILGTMSFDNILVDVLVPGGSAAIVLELPIGYRFPEGTQQLVIEFPGGPPLVPLVGNATVNTSSVQLTFATSSPTYLMYEVLARYVLLGTTCVLVLLVLCLHALADTTVYEVFHPSVPTFAGWLACFSAVSCVTENESLLRAYQPLQVG</sequence>